<evidence type="ECO:0000256" key="7">
    <source>
        <dbReference type="ARBA" id="ARBA00022741"/>
    </source>
</evidence>
<keyword evidence="10 13" id="KW-0648">Protein biosynthesis</keyword>
<dbReference type="Proteomes" id="UP000179005">
    <property type="component" value="Unassembled WGS sequence"/>
</dbReference>
<evidence type="ECO:0000256" key="1">
    <source>
        <dbReference type="ARBA" id="ARBA00004496"/>
    </source>
</evidence>
<dbReference type="STRING" id="1802619.A2797_00100"/>
<evidence type="ECO:0000256" key="4">
    <source>
        <dbReference type="ARBA" id="ARBA00022490"/>
    </source>
</evidence>
<keyword evidence="8 13" id="KW-0862">Zinc</keyword>
<dbReference type="Gene3D" id="1.20.120.640">
    <property type="entry name" value="Anticodon-binding domain of a subclass of class I aminoacyl-tRNA synthetases"/>
    <property type="match status" value="1"/>
</dbReference>
<evidence type="ECO:0000256" key="12">
    <source>
        <dbReference type="ARBA" id="ARBA00047398"/>
    </source>
</evidence>
<evidence type="ECO:0000256" key="2">
    <source>
        <dbReference type="ARBA" id="ARBA00005594"/>
    </source>
</evidence>
<dbReference type="GO" id="GO:0005829">
    <property type="term" value="C:cytosol"/>
    <property type="evidence" value="ECO:0007669"/>
    <property type="project" value="TreeGrafter"/>
</dbReference>
<gene>
    <name evidence="13" type="primary">cysS</name>
    <name evidence="15" type="ORF">A2797_00100</name>
</gene>
<comment type="catalytic activity">
    <reaction evidence="12 13">
        <text>tRNA(Cys) + L-cysteine + ATP = L-cysteinyl-tRNA(Cys) + AMP + diphosphate</text>
        <dbReference type="Rhea" id="RHEA:17773"/>
        <dbReference type="Rhea" id="RHEA-COMP:9661"/>
        <dbReference type="Rhea" id="RHEA-COMP:9679"/>
        <dbReference type="ChEBI" id="CHEBI:30616"/>
        <dbReference type="ChEBI" id="CHEBI:33019"/>
        <dbReference type="ChEBI" id="CHEBI:35235"/>
        <dbReference type="ChEBI" id="CHEBI:78442"/>
        <dbReference type="ChEBI" id="CHEBI:78517"/>
        <dbReference type="ChEBI" id="CHEBI:456215"/>
        <dbReference type="EC" id="6.1.1.16"/>
    </reaction>
</comment>
<keyword evidence="4 13" id="KW-0963">Cytoplasm</keyword>
<dbReference type="InterPro" id="IPR024909">
    <property type="entry name" value="Cys-tRNA/MSH_ligase"/>
</dbReference>
<evidence type="ECO:0000256" key="5">
    <source>
        <dbReference type="ARBA" id="ARBA00022598"/>
    </source>
</evidence>
<feature type="short sequence motif" description="'KMSKS' region" evidence="13">
    <location>
        <begin position="272"/>
        <end position="276"/>
    </location>
</feature>
<dbReference type="InterPro" id="IPR032678">
    <property type="entry name" value="tRNA-synt_1_cat_dom"/>
</dbReference>
<dbReference type="GO" id="GO:0006423">
    <property type="term" value="P:cysteinyl-tRNA aminoacylation"/>
    <property type="evidence" value="ECO:0007669"/>
    <property type="project" value="UniProtKB-UniRule"/>
</dbReference>
<evidence type="ECO:0000256" key="11">
    <source>
        <dbReference type="ARBA" id="ARBA00023146"/>
    </source>
</evidence>
<sequence>MEIYNSLSRKKEEFKPQDSNRVTLYTCGPTVYGPSHLGHARTYVNFDLLKRALEYNGYTVVHVLNFTDVHDSMIEEAQKYQGGKISIGKLGDRYIDHFYHDLERLNVEPANAYPRVTEHIKEIVKTISDLVKKGYAYEKSGSVYYDVSKFPDYGKLSRIKREEAKTGTRINADKYEREEVGDFALWKKAEPGEEEVGAVWDSPWGKGRPGWHIECSVMSKVHLGETLDIHGGALDLRFPHHENEIAQSEATTGKKFARYWVHAGLLTVEGKKMAKSLGNYFAFDEIEKRGFDPLAFRYLCLTAHYRGELNFTWEAMDGAQRTLDNLYAEVSSWGSPKIGCAEYEEKFKKLINSDLNIPGAVSLLWELIKDERFPTSAKMQTLLKMDQVLGLKIGDVEKVEVPQEILKLVAERERLRGEGNWVASDEVRDQIEQAGFTVEDTEKGSVIKWRK</sequence>
<evidence type="ECO:0000313" key="15">
    <source>
        <dbReference type="EMBL" id="OGC54176.1"/>
    </source>
</evidence>
<dbReference type="FunFam" id="3.40.50.620:FF:000130">
    <property type="entry name" value="Cysteine--tRNA ligase"/>
    <property type="match status" value="1"/>
</dbReference>
<feature type="domain" description="tRNA synthetases class I catalytic" evidence="14">
    <location>
        <begin position="14"/>
        <end position="320"/>
    </location>
</feature>
<feature type="binding site" evidence="13">
    <location>
        <position position="244"/>
    </location>
    <ligand>
        <name>Zn(2+)</name>
        <dbReference type="ChEBI" id="CHEBI:29105"/>
    </ligand>
</feature>
<comment type="subunit">
    <text evidence="3 13">Monomer.</text>
</comment>
<dbReference type="Gene3D" id="3.40.50.620">
    <property type="entry name" value="HUPs"/>
    <property type="match status" value="1"/>
</dbReference>
<keyword evidence="6 13" id="KW-0479">Metal-binding</keyword>
<comment type="cofactor">
    <cofactor evidence="13">
        <name>Zn(2+)</name>
        <dbReference type="ChEBI" id="CHEBI:29105"/>
    </cofactor>
    <text evidence="13">Binds 1 zinc ion per subunit.</text>
</comment>
<feature type="short sequence motif" description="'HIGH' region" evidence="13">
    <location>
        <begin position="29"/>
        <end position="39"/>
    </location>
</feature>
<feature type="binding site" evidence="13">
    <location>
        <position position="27"/>
    </location>
    <ligand>
        <name>Zn(2+)</name>
        <dbReference type="ChEBI" id="CHEBI:29105"/>
    </ligand>
</feature>
<dbReference type="InterPro" id="IPR015803">
    <property type="entry name" value="Cys-tRNA-ligase"/>
</dbReference>
<protein>
    <recommendedName>
        <fullName evidence="13">Cysteine--tRNA ligase</fullName>
        <ecNumber evidence="13">6.1.1.16</ecNumber>
    </recommendedName>
    <alternativeName>
        <fullName evidence="13">Cysteinyl-tRNA synthetase</fullName>
        <shortName evidence="13">CysRS</shortName>
    </alternativeName>
</protein>
<dbReference type="GO" id="GO:0008270">
    <property type="term" value="F:zinc ion binding"/>
    <property type="evidence" value="ECO:0007669"/>
    <property type="project" value="UniProtKB-UniRule"/>
</dbReference>
<dbReference type="GO" id="GO:0005524">
    <property type="term" value="F:ATP binding"/>
    <property type="evidence" value="ECO:0007669"/>
    <property type="project" value="UniProtKB-UniRule"/>
</dbReference>
<comment type="caution">
    <text evidence="15">The sequence shown here is derived from an EMBL/GenBank/DDBJ whole genome shotgun (WGS) entry which is preliminary data.</text>
</comment>
<proteinExistence type="inferred from homology"/>
<comment type="similarity">
    <text evidence="2 13">Belongs to the class-I aminoacyl-tRNA synthetase family.</text>
</comment>
<dbReference type="EC" id="6.1.1.16" evidence="13"/>
<keyword evidence="5 13" id="KW-0436">Ligase</keyword>
<evidence type="ECO:0000259" key="14">
    <source>
        <dbReference type="Pfam" id="PF01406"/>
    </source>
</evidence>
<dbReference type="PRINTS" id="PR00983">
    <property type="entry name" value="TRNASYNTHCYS"/>
</dbReference>
<dbReference type="Pfam" id="PF01406">
    <property type="entry name" value="tRNA-synt_1e"/>
    <property type="match status" value="1"/>
</dbReference>
<name>A0A1F4VAI3_UNCKA</name>
<dbReference type="GO" id="GO:0004817">
    <property type="term" value="F:cysteine-tRNA ligase activity"/>
    <property type="evidence" value="ECO:0007669"/>
    <property type="project" value="UniProtKB-UniRule"/>
</dbReference>
<reference evidence="15 16" key="1">
    <citation type="journal article" date="2016" name="Nat. Commun.">
        <title>Thousands of microbial genomes shed light on interconnected biogeochemical processes in an aquifer system.</title>
        <authorList>
            <person name="Anantharaman K."/>
            <person name="Brown C.T."/>
            <person name="Hug L.A."/>
            <person name="Sharon I."/>
            <person name="Castelle C.J."/>
            <person name="Probst A.J."/>
            <person name="Thomas B.C."/>
            <person name="Singh A."/>
            <person name="Wilkins M.J."/>
            <person name="Karaoz U."/>
            <person name="Brodie E.L."/>
            <person name="Williams K.H."/>
            <person name="Hubbard S.S."/>
            <person name="Banfield J.F."/>
        </authorList>
    </citation>
    <scope>NUCLEOTIDE SEQUENCE [LARGE SCALE GENOMIC DNA]</scope>
</reference>
<dbReference type="SUPFAM" id="SSF52374">
    <property type="entry name" value="Nucleotidylyl transferase"/>
    <property type="match status" value="1"/>
</dbReference>
<comment type="subcellular location">
    <subcellularLocation>
        <location evidence="1 13">Cytoplasm</location>
    </subcellularLocation>
</comment>
<dbReference type="CDD" id="cd00672">
    <property type="entry name" value="CysRS_core"/>
    <property type="match status" value="1"/>
</dbReference>
<keyword evidence="7 13" id="KW-0547">Nucleotide-binding</keyword>
<dbReference type="PANTHER" id="PTHR10890">
    <property type="entry name" value="CYSTEINYL-TRNA SYNTHETASE"/>
    <property type="match status" value="1"/>
</dbReference>
<evidence type="ECO:0000256" key="8">
    <source>
        <dbReference type="ARBA" id="ARBA00022833"/>
    </source>
</evidence>
<dbReference type="EMBL" id="MEVC01000023">
    <property type="protein sequence ID" value="OGC54176.1"/>
    <property type="molecule type" value="Genomic_DNA"/>
</dbReference>
<feature type="binding site" evidence="13">
    <location>
        <position position="240"/>
    </location>
    <ligand>
        <name>Zn(2+)</name>
        <dbReference type="ChEBI" id="CHEBI:29105"/>
    </ligand>
</feature>
<evidence type="ECO:0000256" key="13">
    <source>
        <dbReference type="HAMAP-Rule" id="MF_00041"/>
    </source>
</evidence>
<dbReference type="NCBIfam" id="TIGR00435">
    <property type="entry name" value="cysS"/>
    <property type="match status" value="1"/>
</dbReference>
<evidence type="ECO:0000256" key="3">
    <source>
        <dbReference type="ARBA" id="ARBA00011245"/>
    </source>
</evidence>
<keyword evidence="11 13" id="KW-0030">Aminoacyl-tRNA synthetase</keyword>
<evidence type="ECO:0000256" key="9">
    <source>
        <dbReference type="ARBA" id="ARBA00022840"/>
    </source>
</evidence>
<evidence type="ECO:0000256" key="10">
    <source>
        <dbReference type="ARBA" id="ARBA00022917"/>
    </source>
</evidence>
<dbReference type="PANTHER" id="PTHR10890:SF3">
    <property type="entry name" value="CYSTEINE--TRNA LIGASE, CYTOPLASMIC"/>
    <property type="match status" value="1"/>
</dbReference>
<evidence type="ECO:0000256" key="6">
    <source>
        <dbReference type="ARBA" id="ARBA00022723"/>
    </source>
</evidence>
<feature type="binding site" evidence="13">
    <location>
        <position position="215"/>
    </location>
    <ligand>
        <name>Zn(2+)</name>
        <dbReference type="ChEBI" id="CHEBI:29105"/>
    </ligand>
</feature>
<dbReference type="InterPro" id="IPR014729">
    <property type="entry name" value="Rossmann-like_a/b/a_fold"/>
</dbReference>
<evidence type="ECO:0000313" key="16">
    <source>
        <dbReference type="Proteomes" id="UP000179005"/>
    </source>
</evidence>
<keyword evidence="9 13" id="KW-0067">ATP-binding</keyword>
<organism evidence="15 16">
    <name type="scientific">candidate division WWE3 bacterium RIFCSPHIGHO2_01_FULL_48_15</name>
    <dbReference type="NCBI Taxonomy" id="1802619"/>
    <lineage>
        <taxon>Bacteria</taxon>
        <taxon>Katanobacteria</taxon>
    </lineage>
</organism>
<dbReference type="InterPro" id="IPR009080">
    <property type="entry name" value="tRNAsynth_Ia_anticodon-bd"/>
</dbReference>
<accession>A0A1F4VAI3</accession>
<dbReference type="SUPFAM" id="SSF47323">
    <property type="entry name" value="Anticodon-binding domain of a subclass of class I aminoacyl-tRNA synthetases"/>
    <property type="match status" value="1"/>
</dbReference>
<dbReference type="AlphaFoldDB" id="A0A1F4VAI3"/>
<dbReference type="HAMAP" id="MF_00041">
    <property type="entry name" value="Cys_tRNA_synth"/>
    <property type="match status" value="1"/>
</dbReference>
<feature type="binding site" evidence="13">
    <location>
        <position position="275"/>
    </location>
    <ligand>
        <name>ATP</name>
        <dbReference type="ChEBI" id="CHEBI:30616"/>
    </ligand>
</feature>